<dbReference type="GO" id="GO:1904356">
    <property type="term" value="P:regulation of telomere maintenance via telomere lengthening"/>
    <property type="evidence" value="ECO:0007669"/>
    <property type="project" value="TreeGrafter"/>
</dbReference>
<feature type="compositionally biased region" description="Basic and acidic residues" evidence="1">
    <location>
        <begin position="369"/>
        <end position="392"/>
    </location>
</feature>
<accession>A0A6P3VMY9</accession>
<evidence type="ECO:0000313" key="3">
    <source>
        <dbReference type="Proteomes" id="UP000515152"/>
    </source>
</evidence>
<organism evidence="3 4">
    <name type="scientific">Clupea harengus</name>
    <name type="common">Atlantic herring</name>
    <dbReference type="NCBI Taxonomy" id="7950"/>
    <lineage>
        <taxon>Eukaryota</taxon>
        <taxon>Metazoa</taxon>
        <taxon>Chordata</taxon>
        <taxon>Craniata</taxon>
        <taxon>Vertebrata</taxon>
        <taxon>Euteleostomi</taxon>
        <taxon>Actinopterygii</taxon>
        <taxon>Neopterygii</taxon>
        <taxon>Teleostei</taxon>
        <taxon>Clupei</taxon>
        <taxon>Clupeiformes</taxon>
        <taxon>Clupeoidei</taxon>
        <taxon>Clupeidae</taxon>
        <taxon>Clupea</taxon>
    </lineage>
</organism>
<dbReference type="RefSeq" id="XP_012676071.2">
    <property type="nucleotide sequence ID" value="XM_012820617.3"/>
</dbReference>
<dbReference type="PANTHER" id="PTHR15512">
    <property type="entry name" value="TERF1-INTERACTING NUCLEAR FACTOR 2"/>
    <property type="match status" value="1"/>
</dbReference>
<dbReference type="AlphaFoldDB" id="A0A6P3VMY9"/>
<feature type="compositionally biased region" description="Basic and acidic residues" evidence="1">
    <location>
        <begin position="341"/>
        <end position="359"/>
    </location>
</feature>
<feature type="region of interest" description="Disordered" evidence="1">
    <location>
        <begin position="483"/>
        <end position="565"/>
    </location>
</feature>
<dbReference type="CDD" id="cd11657">
    <property type="entry name" value="TIN2_N"/>
    <property type="match status" value="1"/>
</dbReference>
<dbReference type="InterPro" id="IPR029400">
    <property type="entry name" value="TINF2_N"/>
</dbReference>
<dbReference type="GO" id="GO:0070187">
    <property type="term" value="C:shelterin complex"/>
    <property type="evidence" value="ECO:0007669"/>
    <property type="project" value="InterPro"/>
</dbReference>
<dbReference type="Pfam" id="PF14973">
    <property type="entry name" value="TINF2_N"/>
    <property type="match status" value="1"/>
</dbReference>
<dbReference type="InterPro" id="IPR039098">
    <property type="entry name" value="TINF2"/>
</dbReference>
<reference evidence="4" key="1">
    <citation type="submission" date="2025-08" db="UniProtKB">
        <authorList>
            <consortium name="RefSeq"/>
        </authorList>
    </citation>
    <scope>IDENTIFICATION</scope>
</reference>
<name>A0A6P3VMY9_CLUHA</name>
<evidence type="ECO:0000259" key="2">
    <source>
        <dbReference type="Pfam" id="PF14973"/>
    </source>
</evidence>
<gene>
    <name evidence="4" type="primary">tinf2</name>
</gene>
<proteinExistence type="predicted"/>
<dbReference type="GeneID" id="105894144"/>
<feature type="compositionally biased region" description="Acidic residues" evidence="1">
    <location>
        <begin position="549"/>
        <end position="560"/>
    </location>
</feature>
<feature type="domain" description="TERF1-interacting nuclear factor 2 N-terminal" evidence="2">
    <location>
        <begin position="29"/>
        <end position="177"/>
    </location>
</feature>
<feature type="region of interest" description="Disordered" evidence="1">
    <location>
        <begin position="332"/>
        <end position="398"/>
    </location>
</feature>
<keyword evidence="3" id="KW-1185">Reference proteome</keyword>
<dbReference type="OrthoDB" id="8652439at2759"/>
<dbReference type="PANTHER" id="PTHR15512:SF0">
    <property type="entry name" value="TERF1-INTERACTING NUCLEAR FACTOR 2"/>
    <property type="match status" value="1"/>
</dbReference>
<evidence type="ECO:0000313" key="4">
    <source>
        <dbReference type="RefSeq" id="XP_012676071.2"/>
    </source>
</evidence>
<dbReference type="GO" id="GO:0016233">
    <property type="term" value="P:telomere capping"/>
    <property type="evidence" value="ECO:0007669"/>
    <property type="project" value="InterPro"/>
</dbReference>
<dbReference type="GO" id="GO:0042162">
    <property type="term" value="F:telomeric DNA binding"/>
    <property type="evidence" value="ECO:0007669"/>
    <property type="project" value="TreeGrafter"/>
</dbReference>
<protein>
    <submittedName>
        <fullName evidence="4">TERF1-interacting nuclear factor 2</fullName>
    </submittedName>
</protein>
<dbReference type="Proteomes" id="UP000515152">
    <property type="component" value="Chromosome 18"/>
</dbReference>
<dbReference type="CTD" id="26277"/>
<dbReference type="KEGG" id="char:105894144"/>
<feature type="compositionally biased region" description="Polar residues" evidence="1">
    <location>
        <begin position="228"/>
        <end position="263"/>
    </location>
</feature>
<sequence>MMDLEGSVVPIHSLCLLAPPLRLMSAAMWKVMLQRDVTQYGRLEEFITSISESVPGLLDYRHYVKLALGLRSRLILELCRGPEAPDPTAILTHLDRIPALVQSSPNRPRKDLKVEMTVSNFQNLVQTILDDPEERDIFFQEDFPEQYGPQYDKALEKLMWEFLTRLDQLLPIPDLAQTVLWLGNAPAFLDECAKSSTPPQLLRKLLQHEICLGHLGSGVSIPPTTGDNILSSLSLPPSGRTHQPGSDQISAKTTASDMSPQKSNQRRLRRTRSPIDPVIGSISLKDTQLAVTGAQLQEKSCQPEVTSHCDAEPATSTQVFTKIRQKTCSKHAKATAEEEEGARRENEPIGVLDKEEARVSSKRGRPRAHKGDERDRDAKGGTGKMERQENVAKDGTFTGVKPRVREDWTSLVGSCLKRQPRVVVRHLDVSELLEWRGSGVTDISQKRNNSSSALSSCSKRQLRVTIQRLNLSCPAVQALLNRRPAAASEPRKSLSTETIAGGTVRKRKRSDCLPSPAKTWLSSENKENIEGPQIISQRTNSPGKPPAESGEEMVADSEDESPNHFKNFLKGYYRTKHNTFVPTLEEYLKPGVGRRDLLSPGTGQRQ</sequence>
<evidence type="ECO:0000256" key="1">
    <source>
        <dbReference type="SAM" id="MobiDB-lite"/>
    </source>
</evidence>
<feature type="region of interest" description="Disordered" evidence="1">
    <location>
        <begin position="228"/>
        <end position="274"/>
    </location>
</feature>